<dbReference type="GO" id="GO:0003677">
    <property type="term" value="F:DNA binding"/>
    <property type="evidence" value="ECO:0007669"/>
    <property type="project" value="UniProtKB-KW"/>
</dbReference>
<feature type="compositionally biased region" description="Basic and acidic residues" evidence="12">
    <location>
        <begin position="193"/>
        <end position="209"/>
    </location>
</feature>
<keyword evidence="5" id="KW-0479">Metal-binding</keyword>
<evidence type="ECO:0000256" key="1">
    <source>
        <dbReference type="ARBA" id="ARBA00001966"/>
    </source>
</evidence>
<dbReference type="GO" id="GO:0046872">
    <property type="term" value="F:metal ion binding"/>
    <property type="evidence" value="ECO:0007669"/>
    <property type="project" value="UniProtKB-KW"/>
</dbReference>
<keyword evidence="4" id="KW-0004">4Fe-4S</keyword>
<evidence type="ECO:0000313" key="15">
    <source>
        <dbReference type="Proteomes" id="UP000244900"/>
    </source>
</evidence>
<dbReference type="GO" id="GO:0045892">
    <property type="term" value="P:negative regulation of DNA-templated transcription"/>
    <property type="evidence" value="ECO:0007669"/>
    <property type="project" value="TreeGrafter"/>
</dbReference>
<organism evidence="14 15">
    <name type="scientific">Streptomyces tirandamycinicus</name>
    <dbReference type="NCBI Taxonomy" id="2174846"/>
    <lineage>
        <taxon>Bacteria</taxon>
        <taxon>Bacillati</taxon>
        <taxon>Actinomycetota</taxon>
        <taxon>Actinomycetes</taxon>
        <taxon>Kitasatosporales</taxon>
        <taxon>Streptomycetaceae</taxon>
        <taxon>Streptomyces</taxon>
    </lineage>
</organism>
<keyword evidence="7" id="KW-0411">Iron-sulfur</keyword>
<feature type="region of interest" description="Disordered" evidence="12">
    <location>
        <begin position="1"/>
        <end position="23"/>
    </location>
</feature>
<comment type="subcellular location">
    <subcellularLocation>
        <location evidence="2">Cytoplasm</location>
    </subcellularLocation>
</comment>
<dbReference type="InterPro" id="IPR003482">
    <property type="entry name" value="Whib"/>
</dbReference>
<keyword evidence="11" id="KW-0804">Transcription</keyword>
<feature type="compositionally biased region" description="Basic residues" evidence="12">
    <location>
        <begin position="180"/>
        <end position="192"/>
    </location>
</feature>
<dbReference type="EMBL" id="CP029188">
    <property type="protein sequence ID" value="AWI33266.1"/>
    <property type="molecule type" value="Genomic_DNA"/>
</dbReference>
<dbReference type="InterPro" id="IPR034768">
    <property type="entry name" value="4FE4S_WBL"/>
</dbReference>
<feature type="region of interest" description="Disordered" evidence="12">
    <location>
        <begin position="90"/>
        <end position="310"/>
    </location>
</feature>
<reference evidence="14 15" key="1">
    <citation type="submission" date="2018-05" db="EMBL/GenBank/DDBJ databases">
        <title>Complete genome sequence of sponge-derived Streptomyces sp. HNM0039.</title>
        <authorList>
            <person name="Huang X."/>
            <person name="Zhou S."/>
        </authorList>
    </citation>
    <scope>NUCLEOTIDE SEQUENCE [LARGE SCALE GENOMIC DNA]</scope>
    <source>
        <strain evidence="14 15">HNM0039</strain>
    </source>
</reference>
<comment type="cofactor">
    <cofactor evidence="1">
        <name>[4Fe-4S] cluster</name>
        <dbReference type="ChEBI" id="CHEBI:49883"/>
    </cofactor>
</comment>
<evidence type="ECO:0000256" key="5">
    <source>
        <dbReference type="ARBA" id="ARBA00022723"/>
    </source>
</evidence>
<evidence type="ECO:0000256" key="12">
    <source>
        <dbReference type="SAM" id="MobiDB-lite"/>
    </source>
</evidence>
<keyword evidence="6" id="KW-0408">Iron</keyword>
<dbReference type="GO" id="GO:0047134">
    <property type="term" value="F:protein-disulfide reductase [NAD(P)H] activity"/>
    <property type="evidence" value="ECO:0007669"/>
    <property type="project" value="TreeGrafter"/>
</dbReference>
<keyword evidence="15" id="KW-1185">Reference proteome</keyword>
<dbReference type="GO" id="GO:0051539">
    <property type="term" value="F:4 iron, 4 sulfur cluster binding"/>
    <property type="evidence" value="ECO:0007669"/>
    <property type="project" value="UniProtKB-KW"/>
</dbReference>
<evidence type="ECO:0000256" key="2">
    <source>
        <dbReference type="ARBA" id="ARBA00004496"/>
    </source>
</evidence>
<keyword evidence="8" id="KW-0805">Transcription regulation</keyword>
<dbReference type="Proteomes" id="UP000244900">
    <property type="component" value="Chromosome"/>
</dbReference>
<dbReference type="OrthoDB" id="3869337at2"/>
<feature type="compositionally biased region" description="Basic and acidic residues" evidence="12">
    <location>
        <begin position="218"/>
        <end position="271"/>
    </location>
</feature>
<evidence type="ECO:0000256" key="9">
    <source>
        <dbReference type="ARBA" id="ARBA00023125"/>
    </source>
</evidence>
<keyword evidence="10" id="KW-1015">Disulfide bond</keyword>
<dbReference type="GO" id="GO:0005737">
    <property type="term" value="C:cytoplasm"/>
    <property type="evidence" value="ECO:0007669"/>
    <property type="project" value="UniProtKB-SubCell"/>
</dbReference>
<name>A0A2S1T3R5_9ACTN</name>
<dbReference type="PANTHER" id="PTHR38839">
    <property type="entry name" value="TRANSCRIPTIONAL REGULATOR WHID-RELATED"/>
    <property type="match status" value="1"/>
</dbReference>
<proteinExistence type="inferred from homology"/>
<accession>A0A2S1T3R5</accession>
<evidence type="ECO:0000256" key="8">
    <source>
        <dbReference type="ARBA" id="ARBA00023015"/>
    </source>
</evidence>
<sequence>MPSWPDRSAAPRPASPHVSGRGCAGVRLGSSAGARSAGPLLDQAQDSHRAVVCVLLSISPPGWTWCTVPNRGCTSEQLHPVWCNEFGPHSVHSGGRPPAADLQRSKAGHSRQTREVRTDAREGRRPDRRCRSERPGAEGSGGLPREEEGRSHLRPGDQRQRRPDQRHQGHAQRGDGTAASRRRRHAARHLHPLHGEGEVLRHGPEEGARVRRRAGRNRVRDPPLLREGAARPRSPRPEDQRGHRLGDRRDCRGHQLHPGRPDGHRRPEVERRRGRGPGRPARLRGRGTGEAARTDGGRLLPPGAGGRPVSTPTFMLEAPCSRIDPEIMFPNPRDAKGIKLAKSTCGRCPFTAQCLERSLDPATRCDSGVFGGLTEDERKKLIRTRKLGRAVPINYGPIPPKSRRMKVAAAA</sequence>
<evidence type="ECO:0000256" key="10">
    <source>
        <dbReference type="ARBA" id="ARBA00023157"/>
    </source>
</evidence>
<dbReference type="GO" id="GO:0045454">
    <property type="term" value="P:cell redox homeostasis"/>
    <property type="evidence" value="ECO:0007669"/>
    <property type="project" value="TreeGrafter"/>
</dbReference>
<protein>
    <recommendedName>
        <fullName evidence="13">4Fe-4S Wbl-type domain-containing protein</fullName>
    </recommendedName>
</protein>
<evidence type="ECO:0000256" key="11">
    <source>
        <dbReference type="ARBA" id="ARBA00023163"/>
    </source>
</evidence>
<comment type="similarity">
    <text evidence="3">Belongs to the WhiB family.</text>
</comment>
<keyword evidence="9" id="KW-0238">DNA-binding</keyword>
<evidence type="ECO:0000256" key="3">
    <source>
        <dbReference type="ARBA" id="ARBA00006597"/>
    </source>
</evidence>
<feature type="domain" description="4Fe-4S Wbl-type" evidence="13">
    <location>
        <begin position="319"/>
        <end position="380"/>
    </location>
</feature>
<evidence type="ECO:0000256" key="6">
    <source>
        <dbReference type="ARBA" id="ARBA00023004"/>
    </source>
</evidence>
<evidence type="ECO:0000256" key="7">
    <source>
        <dbReference type="ARBA" id="ARBA00023014"/>
    </source>
</evidence>
<dbReference type="KEGG" id="stir:DDW44_30610"/>
<feature type="compositionally biased region" description="Low complexity" evidence="12">
    <location>
        <begin position="1"/>
        <end position="16"/>
    </location>
</feature>
<feature type="compositionally biased region" description="Basic residues" evidence="12">
    <location>
        <begin position="272"/>
        <end position="285"/>
    </location>
</feature>
<dbReference type="AlphaFoldDB" id="A0A2S1T3R5"/>
<feature type="compositionally biased region" description="Basic and acidic residues" evidence="12">
    <location>
        <begin position="144"/>
        <end position="167"/>
    </location>
</feature>
<dbReference type="Pfam" id="PF02467">
    <property type="entry name" value="Whib"/>
    <property type="match status" value="1"/>
</dbReference>
<gene>
    <name evidence="14" type="ORF">DDW44_30610</name>
</gene>
<evidence type="ECO:0000313" key="14">
    <source>
        <dbReference type="EMBL" id="AWI33266.1"/>
    </source>
</evidence>
<evidence type="ECO:0000256" key="4">
    <source>
        <dbReference type="ARBA" id="ARBA00022485"/>
    </source>
</evidence>
<dbReference type="PROSITE" id="PS51674">
    <property type="entry name" value="4FE4S_WBL"/>
    <property type="match status" value="1"/>
</dbReference>
<feature type="compositionally biased region" description="Basic and acidic residues" evidence="12">
    <location>
        <begin position="112"/>
        <end position="136"/>
    </location>
</feature>
<evidence type="ECO:0000259" key="13">
    <source>
        <dbReference type="PROSITE" id="PS51674"/>
    </source>
</evidence>